<evidence type="ECO:0000313" key="3">
    <source>
        <dbReference type="Ensembl" id="ENSOMEP00000009792.1"/>
    </source>
</evidence>
<sequence>MFKVEMSSGDHDLEFADDISFSELHPKEAARAEAETRSASLDLGLNCLTLDELSEELDKRIKETQRLQEEMEMETREALEKFGCTSRSGLSAQTLRHADDSSEGSGVPSAHQQPLTHPSHQEGVLKEGCSFGMDEVDENLQQLSALNKFAFSPEVEKERKSPQREMMKLQEKLHEAQIENDFLSDLRLKDSRKHVDQMETMLQMLEEVQSIKRSADRELQQSEEEATPLHRKVEALERTMKEVCESLWEEPNRTQQNLREDGTDRLEDGLPKKPESEVQRGLHKRERIPELISSLGQEVALLTHRLSSSKDSSLRLSIRMEQLKKLAERQTSLHRRQVRDLEAALSFFREKVCFLEQRLSETRLQRLGSQTERTGTLQSLEGLQAQLGRLKLQTLEFQVWKEQLEVTRKQEEKTSLQLRLEQRSREANRSQELLQKKYQELQVLLQETQQTLQAEREALRLEDEKKSRNDLKLQMETAEHSHSVEKLQQENSLFTKQLQQQKLQIQQLRVELLQQKSELAAAERESRRLQSQRTQEETLEQLQLQSRTKELHSWKKDEHARVVLQLQSQLRSAREELEKTRHNLKTLEGAERQGLQAAFSMQTEVTSRREQVDALQSRVRRLEEEVDNLLQEKRLQQLELQRQLRKVSVFEEERRQLQEELRSLRSRDQQLKGRVGDLEATLHKMLESFTSCRDFLQAREQDYIRLKLQHALDLKELQGRYLTTPPSNVDSATSPADAAPPSTLRASNSQNQPIRQQQSCSCELRCSAGDPHGGASETCRAPRERGGAGSCSCRRRENTSTQYVLLHPSAQGSDSILRSHQESM</sequence>
<dbReference type="GeneTree" id="ENSGT00940000175662"/>
<dbReference type="OMA" id="CHKNDSA"/>
<feature type="coiled-coil region" evidence="1">
    <location>
        <begin position="50"/>
        <end position="81"/>
    </location>
</feature>
<feature type="coiled-coil region" evidence="1">
    <location>
        <begin position="166"/>
        <end position="239"/>
    </location>
</feature>
<feature type="region of interest" description="Disordered" evidence="2">
    <location>
        <begin position="90"/>
        <end position="121"/>
    </location>
</feature>
<organism evidence="3 4">
    <name type="scientific">Oryzias melastigma</name>
    <name type="common">Marine medaka</name>
    <dbReference type="NCBI Taxonomy" id="30732"/>
    <lineage>
        <taxon>Eukaryota</taxon>
        <taxon>Metazoa</taxon>
        <taxon>Chordata</taxon>
        <taxon>Craniata</taxon>
        <taxon>Vertebrata</taxon>
        <taxon>Euteleostomi</taxon>
        <taxon>Actinopterygii</taxon>
        <taxon>Neopterygii</taxon>
        <taxon>Teleostei</taxon>
        <taxon>Neoteleostei</taxon>
        <taxon>Acanthomorphata</taxon>
        <taxon>Ovalentaria</taxon>
        <taxon>Atherinomorphae</taxon>
        <taxon>Beloniformes</taxon>
        <taxon>Adrianichthyidae</taxon>
        <taxon>Oryziinae</taxon>
        <taxon>Oryzias</taxon>
    </lineage>
</organism>
<dbReference type="Gene3D" id="1.10.287.1490">
    <property type="match status" value="1"/>
</dbReference>
<keyword evidence="1" id="KW-0175">Coiled coil</keyword>
<name>A0A3B3BY96_ORYME</name>
<evidence type="ECO:0000256" key="1">
    <source>
        <dbReference type="SAM" id="Coils"/>
    </source>
</evidence>
<dbReference type="PANTHER" id="PTHR47615">
    <property type="entry name" value="COILED-COIL DOMAIN-CONTAINING PROTEIN 158"/>
    <property type="match status" value="1"/>
</dbReference>
<accession>A0A3B3BY96</accession>
<dbReference type="AlphaFoldDB" id="A0A3B3BY96"/>
<reference evidence="3" key="1">
    <citation type="submission" date="2025-08" db="UniProtKB">
        <authorList>
            <consortium name="Ensembl"/>
        </authorList>
    </citation>
    <scope>IDENTIFICATION</scope>
</reference>
<feature type="region of interest" description="Disordered" evidence="2">
    <location>
        <begin position="723"/>
        <end position="752"/>
    </location>
</feature>
<feature type="coiled-coil region" evidence="1">
    <location>
        <begin position="401"/>
        <end position="674"/>
    </location>
</feature>
<dbReference type="STRING" id="30732.ENSOMEP00000009792"/>
<dbReference type="Ensembl" id="ENSOMET00000000179.1">
    <property type="protein sequence ID" value="ENSOMEP00000009792.1"/>
    <property type="gene ID" value="ENSOMEG00000011029.1"/>
</dbReference>
<dbReference type="Pfam" id="PF15921">
    <property type="entry name" value="CCDC158"/>
    <property type="match status" value="1"/>
</dbReference>
<dbReference type="PANTHER" id="PTHR47615:SF1">
    <property type="entry name" value="COILED-COIL DOMAIN-CONTAINING PROTEIN 158"/>
    <property type="match status" value="1"/>
</dbReference>
<evidence type="ECO:0000256" key="2">
    <source>
        <dbReference type="SAM" id="MobiDB-lite"/>
    </source>
</evidence>
<protein>
    <submittedName>
        <fullName evidence="3">Uncharacterized protein</fullName>
    </submittedName>
</protein>
<dbReference type="PaxDb" id="30732-ENSOMEP00000009792"/>
<feature type="compositionally biased region" description="Basic and acidic residues" evidence="2">
    <location>
        <begin position="258"/>
        <end position="280"/>
    </location>
</feature>
<feature type="compositionally biased region" description="Low complexity" evidence="2">
    <location>
        <begin position="730"/>
        <end position="743"/>
    </location>
</feature>
<keyword evidence="4" id="KW-1185">Reference proteome</keyword>
<proteinExistence type="predicted"/>
<dbReference type="InterPro" id="IPR031809">
    <property type="entry name" value="CCDC158"/>
</dbReference>
<feature type="region of interest" description="Disordered" evidence="2">
    <location>
        <begin position="772"/>
        <end position="824"/>
    </location>
</feature>
<feature type="region of interest" description="Disordered" evidence="2">
    <location>
        <begin position="249"/>
        <end position="282"/>
    </location>
</feature>
<evidence type="ECO:0000313" key="4">
    <source>
        <dbReference type="Proteomes" id="UP000261560"/>
    </source>
</evidence>
<dbReference type="Proteomes" id="UP000261560">
    <property type="component" value="Unplaced"/>
</dbReference>
<reference evidence="3" key="2">
    <citation type="submission" date="2025-09" db="UniProtKB">
        <authorList>
            <consortium name="Ensembl"/>
        </authorList>
    </citation>
    <scope>IDENTIFICATION</scope>
</reference>